<dbReference type="EMBL" id="LXQA011043256">
    <property type="protein sequence ID" value="MCI82429.1"/>
    <property type="molecule type" value="Genomic_DNA"/>
</dbReference>
<dbReference type="AlphaFoldDB" id="A0A392V579"/>
<evidence type="ECO:0000256" key="1">
    <source>
        <dbReference type="SAM" id="MobiDB-lite"/>
    </source>
</evidence>
<protein>
    <submittedName>
        <fullName evidence="2">Uncharacterized protein</fullName>
    </submittedName>
</protein>
<name>A0A392V579_9FABA</name>
<feature type="compositionally biased region" description="Basic and acidic residues" evidence="1">
    <location>
        <begin position="1"/>
        <end position="12"/>
    </location>
</feature>
<feature type="non-terminal residue" evidence="2">
    <location>
        <position position="73"/>
    </location>
</feature>
<proteinExistence type="predicted"/>
<comment type="caution">
    <text evidence="2">The sequence shown here is derived from an EMBL/GenBank/DDBJ whole genome shotgun (WGS) entry which is preliminary data.</text>
</comment>
<sequence>VAEDAEPKEGEHGVTTQDDGLVMTDKGTTTKEPASDIAPPTKNQKTKTKAAKQATADMSASPVLEPTSSAQEK</sequence>
<keyword evidence="3" id="KW-1185">Reference proteome</keyword>
<accession>A0A392V579</accession>
<dbReference type="Proteomes" id="UP000265520">
    <property type="component" value="Unassembled WGS sequence"/>
</dbReference>
<organism evidence="2 3">
    <name type="scientific">Trifolium medium</name>
    <dbReference type="NCBI Taxonomy" id="97028"/>
    <lineage>
        <taxon>Eukaryota</taxon>
        <taxon>Viridiplantae</taxon>
        <taxon>Streptophyta</taxon>
        <taxon>Embryophyta</taxon>
        <taxon>Tracheophyta</taxon>
        <taxon>Spermatophyta</taxon>
        <taxon>Magnoliopsida</taxon>
        <taxon>eudicotyledons</taxon>
        <taxon>Gunneridae</taxon>
        <taxon>Pentapetalae</taxon>
        <taxon>rosids</taxon>
        <taxon>fabids</taxon>
        <taxon>Fabales</taxon>
        <taxon>Fabaceae</taxon>
        <taxon>Papilionoideae</taxon>
        <taxon>50 kb inversion clade</taxon>
        <taxon>NPAAA clade</taxon>
        <taxon>Hologalegina</taxon>
        <taxon>IRL clade</taxon>
        <taxon>Trifolieae</taxon>
        <taxon>Trifolium</taxon>
    </lineage>
</organism>
<evidence type="ECO:0000313" key="2">
    <source>
        <dbReference type="EMBL" id="MCI82429.1"/>
    </source>
</evidence>
<evidence type="ECO:0000313" key="3">
    <source>
        <dbReference type="Proteomes" id="UP000265520"/>
    </source>
</evidence>
<feature type="region of interest" description="Disordered" evidence="1">
    <location>
        <begin position="1"/>
        <end position="73"/>
    </location>
</feature>
<reference evidence="2 3" key="1">
    <citation type="journal article" date="2018" name="Front. Plant Sci.">
        <title>Red Clover (Trifolium pratense) and Zigzag Clover (T. medium) - A Picture of Genomic Similarities and Differences.</title>
        <authorList>
            <person name="Dluhosova J."/>
            <person name="Istvanek J."/>
            <person name="Nedelnik J."/>
            <person name="Repkova J."/>
        </authorList>
    </citation>
    <scope>NUCLEOTIDE SEQUENCE [LARGE SCALE GENOMIC DNA]</scope>
    <source>
        <strain evidence="3">cv. 10/8</strain>
        <tissue evidence="2">Leaf</tissue>
    </source>
</reference>
<feature type="non-terminal residue" evidence="2">
    <location>
        <position position="1"/>
    </location>
</feature>